<evidence type="ECO:0000256" key="1">
    <source>
        <dbReference type="ARBA" id="ARBA00004141"/>
    </source>
</evidence>
<dbReference type="STRING" id="447689.BA195_05605"/>
<evidence type="ECO:0000256" key="5">
    <source>
        <dbReference type="SAM" id="Phobius"/>
    </source>
</evidence>
<protein>
    <recommendedName>
        <fullName evidence="6">Methylamine utilisation protein MauE domain-containing protein</fullName>
    </recommendedName>
</protein>
<evidence type="ECO:0000256" key="4">
    <source>
        <dbReference type="ARBA" id="ARBA00023136"/>
    </source>
</evidence>
<comment type="subcellular location">
    <subcellularLocation>
        <location evidence="1">Membrane</location>
        <topology evidence="1">Multi-pass membrane protein</topology>
    </subcellularLocation>
</comment>
<dbReference type="InterPro" id="IPR009908">
    <property type="entry name" value="Methylamine_util_MauE"/>
</dbReference>
<dbReference type="GO" id="GO:0030416">
    <property type="term" value="P:methylamine metabolic process"/>
    <property type="evidence" value="ECO:0007669"/>
    <property type="project" value="InterPro"/>
</dbReference>
<reference evidence="7 8" key="1">
    <citation type="submission" date="2016-06" db="EMBL/GenBank/DDBJ databases">
        <title>Draft Genome Sequence of Tenacibaculum soleae UCD-KL19.</title>
        <authorList>
            <person name="Eisen J.A."/>
            <person name="Coil D.A."/>
            <person name="Lujan K.M."/>
        </authorList>
    </citation>
    <scope>NUCLEOTIDE SEQUENCE [LARGE SCALE GENOMIC DNA]</scope>
    <source>
        <strain evidence="7 8">UCD-KL19</strain>
    </source>
</reference>
<gene>
    <name evidence="7" type="ORF">BA195_05605</name>
</gene>
<dbReference type="AlphaFoldDB" id="A0A1B9Y2Y8"/>
<dbReference type="EMBL" id="MAKX01000001">
    <property type="protein sequence ID" value="OCK44160.1"/>
    <property type="molecule type" value="Genomic_DNA"/>
</dbReference>
<feature type="domain" description="Methylamine utilisation protein MauE" evidence="6">
    <location>
        <begin position="1"/>
        <end position="88"/>
    </location>
</feature>
<dbReference type="PANTHER" id="PTHR36974:SF1">
    <property type="entry name" value="DOXX FAMILY MEMBRANE PROTEIN"/>
    <property type="match status" value="1"/>
</dbReference>
<dbReference type="PANTHER" id="PTHR36974">
    <property type="entry name" value="MEMBRANE PROTEIN-RELATED"/>
    <property type="match status" value="1"/>
</dbReference>
<proteinExistence type="predicted"/>
<dbReference type="OrthoDB" id="327939at2"/>
<feature type="transmembrane region" description="Helical" evidence="5">
    <location>
        <begin position="68"/>
        <end position="87"/>
    </location>
</feature>
<feature type="transmembrane region" description="Helical" evidence="5">
    <location>
        <begin position="99"/>
        <end position="117"/>
    </location>
</feature>
<comment type="caution">
    <text evidence="7">The sequence shown here is derived from an EMBL/GenBank/DDBJ whole genome shotgun (WGS) entry which is preliminary data.</text>
</comment>
<feature type="transmembrane region" description="Helical" evidence="5">
    <location>
        <begin position="6"/>
        <end position="25"/>
    </location>
</feature>
<keyword evidence="3 5" id="KW-1133">Transmembrane helix</keyword>
<sequence length="120" mass="13707">MDVLVLILRIIFGVFLAYVGIMHFVKPRFFNGFIPKPLPKLTVNYIAGFVEFTIGIGLLFNATVKNAAIGFFILMIIFLPLHIWDLFREKPAIGSKKIAIIRLPIQFLLLYIAYLIYSNS</sequence>
<dbReference type="Pfam" id="PF07291">
    <property type="entry name" value="MauE"/>
    <property type="match status" value="1"/>
</dbReference>
<dbReference type="RefSeq" id="WP_068703264.1">
    <property type="nucleotide sequence ID" value="NZ_JAUOSW010000005.1"/>
</dbReference>
<evidence type="ECO:0000313" key="7">
    <source>
        <dbReference type="EMBL" id="OCK44160.1"/>
    </source>
</evidence>
<accession>A0A1B9Y2Y8</accession>
<evidence type="ECO:0000313" key="8">
    <source>
        <dbReference type="Proteomes" id="UP000093186"/>
    </source>
</evidence>
<keyword evidence="8" id="KW-1185">Reference proteome</keyword>
<organism evidence="7 8">
    <name type="scientific">Tenacibaculum soleae</name>
    <dbReference type="NCBI Taxonomy" id="447689"/>
    <lineage>
        <taxon>Bacteria</taxon>
        <taxon>Pseudomonadati</taxon>
        <taxon>Bacteroidota</taxon>
        <taxon>Flavobacteriia</taxon>
        <taxon>Flavobacteriales</taxon>
        <taxon>Flavobacteriaceae</taxon>
        <taxon>Tenacibaculum</taxon>
    </lineage>
</organism>
<dbReference type="GO" id="GO:0016020">
    <property type="term" value="C:membrane"/>
    <property type="evidence" value="ECO:0007669"/>
    <property type="project" value="UniProtKB-SubCell"/>
</dbReference>
<evidence type="ECO:0000259" key="6">
    <source>
        <dbReference type="Pfam" id="PF07291"/>
    </source>
</evidence>
<evidence type="ECO:0000256" key="2">
    <source>
        <dbReference type="ARBA" id="ARBA00022692"/>
    </source>
</evidence>
<feature type="transmembrane region" description="Helical" evidence="5">
    <location>
        <begin position="45"/>
        <end position="62"/>
    </location>
</feature>
<name>A0A1B9Y2Y8_9FLAO</name>
<evidence type="ECO:0000256" key="3">
    <source>
        <dbReference type="ARBA" id="ARBA00022989"/>
    </source>
</evidence>
<keyword evidence="4 5" id="KW-0472">Membrane</keyword>
<keyword evidence="2 5" id="KW-0812">Transmembrane</keyword>
<dbReference type="Proteomes" id="UP000093186">
    <property type="component" value="Unassembled WGS sequence"/>
</dbReference>